<organism evidence="2">
    <name type="scientific">mine drainage metagenome</name>
    <dbReference type="NCBI Taxonomy" id="410659"/>
    <lineage>
        <taxon>unclassified sequences</taxon>
        <taxon>metagenomes</taxon>
        <taxon>ecological metagenomes</taxon>
    </lineage>
</organism>
<dbReference type="PANTHER" id="PTHR46889">
    <property type="entry name" value="TRANSPOSASE INSF FOR INSERTION SEQUENCE IS3B-RELATED"/>
    <property type="match status" value="1"/>
</dbReference>
<dbReference type="GO" id="GO:0003676">
    <property type="term" value="F:nucleic acid binding"/>
    <property type="evidence" value="ECO:0007669"/>
    <property type="project" value="InterPro"/>
</dbReference>
<reference evidence="2" key="1">
    <citation type="submission" date="2013-08" db="EMBL/GenBank/DDBJ databases">
        <authorList>
            <person name="Mendez C."/>
            <person name="Richter M."/>
            <person name="Ferrer M."/>
            <person name="Sanchez J."/>
        </authorList>
    </citation>
    <scope>NUCLEOTIDE SEQUENCE</scope>
</reference>
<protein>
    <submittedName>
        <fullName evidence="2">Integrase catalytic region</fullName>
    </submittedName>
</protein>
<dbReference type="SUPFAM" id="SSF53098">
    <property type="entry name" value="Ribonuclease H-like"/>
    <property type="match status" value="1"/>
</dbReference>
<dbReference type="InterPro" id="IPR012337">
    <property type="entry name" value="RNaseH-like_sf"/>
</dbReference>
<dbReference type="PANTHER" id="PTHR46889:SF4">
    <property type="entry name" value="TRANSPOSASE INSO FOR INSERTION SEQUENCE ELEMENT IS911B-RELATED"/>
    <property type="match status" value="1"/>
</dbReference>
<evidence type="ECO:0000259" key="1">
    <source>
        <dbReference type="PROSITE" id="PS50994"/>
    </source>
</evidence>
<dbReference type="AlphaFoldDB" id="T1AL14"/>
<proteinExistence type="predicted"/>
<dbReference type="GO" id="GO:0015074">
    <property type="term" value="P:DNA integration"/>
    <property type="evidence" value="ECO:0007669"/>
    <property type="project" value="InterPro"/>
</dbReference>
<dbReference type="InterPro" id="IPR001584">
    <property type="entry name" value="Integrase_cat-core"/>
</dbReference>
<name>T1AL14_9ZZZZ</name>
<gene>
    <name evidence="2" type="ORF">B1A_15814</name>
</gene>
<sequence>MRSVNDLAVHVGMKAACQAFGLNRGFVYRDRTRHRAIGPRRAPPARPRPPLSLSSLEQQVLLEVLDSERFADVAPPTVYATLLDEGRYHGSIRTMYRLLAARNQSGERRNQRVHPVYAKPELLAVRPREVWSWDITKLKGPGKWTCFHLYVILDIFSRYVVGWMLAQRESAQLAEQFIAETLQKENIAPGTLTLHADRGTSMRSKPVAALLIDLEVAKTHSRPHVSDD</sequence>
<reference evidence="2" key="2">
    <citation type="journal article" date="2014" name="ISME J.">
        <title>Microbial stratification in low pH oxic and suboxic macroscopic growths along an acid mine drainage.</title>
        <authorList>
            <person name="Mendez-Garcia C."/>
            <person name="Mesa V."/>
            <person name="Sprenger R.R."/>
            <person name="Richter M."/>
            <person name="Diez M.S."/>
            <person name="Solano J."/>
            <person name="Bargiela R."/>
            <person name="Golyshina O.V."/>
            <person name="Manteca A."/>
            <person name="Ramos J.L."/>
            <person name="Gallego J.R."/>
            <person name="Llorente I."/>
            <person name="Martins Dos Santos V.A."/>
            <person name="Jensen O.N."/>
            <person name="Pelaez A.I."/>
            <person name="Sanchez J."/>
            <person name="Ferrer M."/>
        </authorList>
    </citation>
    <scope>NUCLEOTIDE SEQUENCE</scope>
</reference>
<dbReference type="InterPro" id="IPR050900">
    <property type="entry name" value="Transposase_IS3/IS150/IS904"/>
</dbReference>
<dbReference type="PROSITE" id="PS50994">
    <property type="entry name" value="INTEGRASE"/>
    <property type="match status" value="1"/>
</dbReference>
<dbReference type="InterPro" id="IPR036397">
    <property type="entry name" value="RNaseH_sf"/>
</dbReference>
<dbReference type="Gene3D" id="3.30.420.10">
    <property type="entry name" value="Ribonuclease H-like superfamily/Ribonuclease H"/>
    <property type="match status" value="1"/>
</dbReference>
<feature type="domain" description="Integrase catalytic" evidence="1">
    <location>
        <begin position="123"/>
        <end position="228"/>
    </location>
</feature>
<comment type="caution">
    <text evidence="2">The sequence shown here is derived from an EMBL/GenBank/DDBJ whole genome shotgun (WGS) entry which is preliminary data.</text>
</comment>
<accession>T1AL14</accession>
<dbReference type="EMBL" id="AUZX01011611">
    <property type="protein sequence ID" value="EQD42740.1"/>
    <property type="molecule type" value="Genomic_DNA"/>
</dbReference>
<dbReference type="Pfam" id="PF00665">
    <property type="entry name" value="rve"/>
    <property type="match status" value="1"/>
</dbReference>
<feature type="non-terminal residue" evidence="2">
    <location>
        <position position="228"/>
    </location>
</feature>
<evidence type="ECO:0000313" key="2">
    <source>
        <dbReference type="EMBL" id="EQD42740.1"/>
    </source>
</evidence>